<keyword evidence="3" id="KW-1185">Reference proteome</keyword>
<organism evidence="2 3">
    <name type="scientific">Paenibacillus plantiphilus</name>
    <dbReference type="NCBI Taxonomy" id="2905650"/>
    <lineage>
        <taxon>Bacteria</taxon>
        <taxon>Bacillati</taxon>
        <taxon>Bacillota</taxon>
        <taxon>Bacilli</taxon>
        <taxon>Bacillales</taxon>
        <taxon>Paenibacillaceae</taxon>
        <taxon>Paenibacillus</taxon>
    </lineage>
</organism>
<evidence type="ECO:0008006" key="4">
    <source>
        <dbReference type="Google" id="ProtNLM"/>
    </source>
</evidence>
<proteinExistence type="predicted"/>
<comment type="caution">
    <text evidence="2">The sequence shown here is derived from an EMBL/GenBank/DDBJ whole genome shotgun (WGS) entry which is preliminary data.</text>
</comment>
<accession>A0ABM9CUF7</accession>
<sequence>MEEKESLLSSELSEAKSVIAALQAENDGLKGEIARLRSLLRSRDQHAMSTKLKDALRE</sequence>
<keyword evidence="1" id="KW-0175">Coiled coil</keyword>
<dbReference type="EMBL" id="CAKMMF010000044">
    <property type="protein sequence ID" value="CAH1223937.1"/>
    <property type="molecule type" value="Genomic_DNA"/>
</dbReference>
<evidence type="ECO:0000313" key="3">
    <source>
        <dbReference type="Proteomes" id="UP000838686"/>
    </source>
</evidence>
<dbReference type="Proteomes" id="UP000838686">
    <property type="component" value="Unassembled WGS sequence"/>
</dbReference>
<evidence type="ECO:0000256" key="1">
    <source>
        <dbReference type="SAM" id="Coils"/>
    </source>
</evidence>
<evidence type="ECO:0000313" key="2">
    <source>
        <dbReference type="EMBL" id="CAH1223937.1"/>
    </source>
</evidence>
<protein>
    <recommendedName>
        <fullName evidence="4">Transposase</fullName>
    </recommendedName>
</protein>
<reference evidence="2" key="1">
    <citation type="submission" date="2022-01" db="EMBL/GenBank/DDBJ databases">
        <authorList>
            <person name="Criscuolo A."/>
        </authorList>
    </citation>
    <scope>NUCLEOTIDE SEQUENCE</scope>
    <source>
        <strain evidence="2">CIP111893</strain>
    </source>
</reference>
<gene>
    <name evidence="2" type="ORF">PAECIP111893_05051</name>
</gene>
<feature type="coiled-coil region" evidence="1">
    <location>
        <begin position="12"/>
        <end position="39"/>
    </location>
</feature>
<name>A0ABM9CUF7_9BACL</name>
<dbReference type="RefSeq" id="WP_236346886.1">
    <property type="nucleotide sequence ID" value="NZ_CAKMMF010000044.1"/>
</dbReference>